<dbReference type="GO" id="GO:0003676">
    <property type="term" value="F:nucleic acid binding"/>
    <property type="evidence" value="ECO:0007669"/>
    <property type="project" value="InterPro"/>
</dbReference>
<dbReference type="InterPro" id="IPR048020">
    <property type="entry name" value="Transpos_IS3"/>
</dbReference>
<organism evidence="3 4">
    <name type="scientific">Ureibacillus xyleni</name>
    <dbReference type="NCBI Taxonomy" id="614648"/>
    <lineage>
        <taxon>Bacteria</taxon>
        <taxon>Bacillati</taxon>
        <taxon>Bacillota</taxon>
        <taxon>Bacilli</taxon>
        <taxon>Bacillales</taxon>
        <taxon>Caryophanaceae</taxon>
        <taxon>Ureibacillus</taxon>
    </lineage>
</organism>
<dbReference type="Gene3D" id="3.30.420.10">
    <property type="entry name" value="Ribonuclease H-like superfamily/Ribonuclease H"/>
    <property type="match status" value="1"/>
</dbReference>
<accession>A0A285R9B3</accession>
<dbReference type="PANTHER" id="PTHR46889">
    <property type="entry name" value="TRANSPOSASE INSF FOR INSERTION SEQUENCE IS3B-RELATED"/>
    <property type="match status" value="1"/>
</dbReference>
<reference evidence="4" key="1">
    <citation type="submission" date="2017-08" db="EMBL/GenBank/DDBJ databases">
        <authorList>
            <person name="Varghese N."/>
            <person name="Submissions S."/>
        </authorList>
    </citation>
    <scope>NUCLEOTIDE SEQUENCE [LARGE SCALE GENOMIC DNA]</scope>
    <source>
        <strain evidence="4">JC22</strain>
    </source>
</reference>
<dbReference type="Pfam" id="PF00665">
    <property type="entry name" value="rve"/>
    <property type="match status" value="1"/>
</dbReference>
<dbReference type="AlphaFoldDB" id="A0A285R9B3"/>
<dbReference type="InterPro" id="IPR025948">
    <property type="entry name" value="HTH-like_dom"/>
</dbReference>
<dbReference type="GO" id="GO:0015074">
    <property type="term" value="P:DNA integration"/>
    <property type="evidence" value="ECO:0007669"/>
    <property type="project" value="InterPro"/>
</dbReference>
<gene>
    <name evidence="3" type="ORF">SAMN05880501_101190</name>
</gene>
<dbReference type="PROSITE" id="PS50994">
    <property type="entry name" value="INTEGRASE"/>
    <property type="match status" value="1"/>
</dbReference>
<evidence type="ECO:0000256" key="1">
    <source>
        <dbReference type="ARBA" id="ARBA00002286"/>
    </source>
</evidence>
<sequence>MPKSTYYQSFHKKPNSYHVANEKLLVRIREIHTDSGGRYGAPKIFAILKQEGYTGSIDRVQRIMKHAGIRSNIVKKYKPASSSTPVEERENVLEQDFTTETINEKWVADITYIHTVQDGWCYLASVQDLHTKKIVGFKFGRRMTVDLVLDALENAVMAQQPAPGLILHTDLGTQYTSEDFRKKLEHYGITPSYSRKGCPYDNACIESFHATLKKEEVYRTRYANFETARIALFRYIEGWYNRKRIHGSIGYLSPDVFEKICRAAA</sequence>
<dbReference type="PANTHER" id="PTHR46889:SF7">
    <property type="entry name" value="TRANSPOSASE FOR INSERTION SEQUENCE ELEMENT IS904"/>
    <property type="match status" value="1"/>
</dbReference>
<dbReference type="NCBIfam" id="NF033516">
    <property type="entry name" value="transpos_IS3"/>
    <property type="match status" value="1"/>
</dbReference>
<evidence type="ECO:0000313" key="4">
    <source>
        <dbReference type="Proteomes" id="UP000219636"/>
    </source>
</evidence>
<dbReference type="SUPFAM" id="SSF53098">
    <property type="entry name" value="Ribonuclease H-like"/>
    <property type="match status" value="1"/>
</dbReference>
<keyword evidence="4" id="KW-1185">Reference proteome</keyword>
<dbReference type="InterPro" id="IPR036397">
    <property type="entry name" value="RNaseH_sf"/>
</dbReference>
<dbReference type="Pfam" id="PF13276">
    <property type="entry name" value="HTH_21"/>
    <property type="match status" value="1"/>
</dbReference>
<dbReference type="Proteomes" id="UP000219636">
    <property type="component" value="Unassembled WGS sequence"/>
</dbReference>
<comment type="function">
    <text evidence="1">Involved in the transposition of the insertion sequence.</text>
</comment>
<protein>
    <submittedName>
        <fullName evidence="3">Transposase InsO family protein</fullName>
    </submittedName>
</protein>
<evidence type="ECO:0000313" key="3">
    <source>
        <dbReference type="EMBL" id="SOB90641.1"/>
    </source>
</evidence>
<proteinExistence type="predicted"/>
<dbReference type="InterPro" id="IPR012337">
    <property type="entry name" value="RNaseH-like_sf"/>
</dbReference>
<dbReference type="InterPro" id="IPR001584">
    <property type="entry name" value="Integrase_cat-core"/>
</dbReference>
<dbReference type="InterPro" id="IPR050900">
    <property type="entry name" value="Transposase_IS3/IS150/IS904"/>
</dbReference>
<dbReference type="Pfam" id="PF13333">
    <property type="entry name" value="rve_2"/>
    <property type="match status" value="1"/>
</dbReference>
<name>A0A285R9B3_9BACL</name>
<feature type="domain" description="Integrase catalytic" evidence="2">
    <location>
        <begin position="81"/>
        <end position="261"/>
    </location>
</feature>
<evidence type="ECO:0000259" key="2">
    <source>
        <dbReference type="PROSITE" id="PS50994"/>
    </source>
</evidence>
<dbReference type="EMBL" id="OBMQ01000001">
    <property type="protein sequence ID" value="SOB90641.1"/>
    <property type="molecule type" value="Genomic_DNA"/>
</dbReference>